<evidence type="ECO:0000313" key="2">
    <source>
        <dbReference type="Proteomes" id="UP000479000"/>
    </source>
</evidence>
<dbReference type="AlphaFoldDB" id="A0A6H5HP21"/>
<dbReference type="EMBL" id="CADCXU010032985">
    <property type="protein sequence ID" value="CAB0018557.1"/>
    <property type="molecule type" value="Genomic_DNA"/>
</dbReference>
<gene>
    <name evidence="1" type="ORF">NTEN_LOCUS22397</name>
</gene>
<keyword evidence="2" id="KW-1185">Reference proteome</keyword>
<accession>A0A6H5HP21</accession>
<proteinExistence type="predicted"/>
<dbReference type="Proteomes" id="UP000479000">
    <property type="component" value="Unassembled WGS sequence"/>
</dbReference>
<protein>
    <submittedName>
        <fullName evidence="1">Uncharacterized protein</fullName>
    </submittedName>
</protein>
<evidence type="ECO:0000313" key="1">
    <source>
        <dbReference type="EMBL" id="CAB0018557.1"/>
    </source>
</evidence>
<organism evidence="1 2">
    <name type="scientific">Nesidiocoris tenuis</name>
    <dbReference type="NCBI Taxonomy" id="355587"/>
    <lineage>
        <taxon>Eukaryota</taxon>
        <taxon>Metazoa</taxon>
        <taxon>Ecdysozoa</taxon>
        <taxon>Arthropoda</taxon>
        <taxon>Hexapoda</taxon>
        <taxon>Insecta</taxon>
        <taxon>Pterygota</taxon>
        <taxon>Neoptera</taxon>
        <taxon>Paraneoptera</taxon>
        <taxon>Hemiptera</taxon>
        <taxon>Heteroptera</taxon>
        <taxon>Panheteroptera</taxon>
        <taxon>Cimicomorpha</taxon>
        <taxon>Miridae</taxon>
        <taxon>Dicyphina</taxon>
        <taxon>Nesidiocoris</taxon>
    </lineage>
</organism>
<sequence length="71" mass="7055">MSGASSTVSTAAFEYQSLSPAIIRSAAVPVYAPPKPPISPPRNIPAGPKGAPCAAPIIIIGTLAIICSPIS</sequence>
<reference evidence="1 2" key="1">
    <citation type="submission" date="2020-02" db="EMBL/GenBank/DDBJ databases">
        <authorList>
            <person name="Ferguson B K."/>
        </authorList>
    </citation>
    <scope>NUCLEOTIDE SEQUENCE [LARGE SCALE GENOMIC DNA]</scope>
</reference>
<feature type="non-terminal residue" evidence="1">
    <location>
        <position position="71"/>
    </location>
</feature>
<name>A0A6H5HP21_9HEMI</name>